<dbReference type="AlphaFoldDB" id="A0A3L7JF43"/>
<dbReference type="EMBL" id="RCWN01000001">
    <property type="protein sequence ID" value="RLQ89273.1"/>
    <property type="molecule type" value="Genomic_DNA"/>
</dbReference>
<gene>
    <name evidence="1" type="ORF">D8780_14525</name>
</gene>
<accession>A0A3L7JF43</accession>
<sequence length="196" mass="21329">MTSKSAKPAATTTDQLSGLASVIVLGRDDKAKPHASWFGASEEELARKAAGLMGMATLTVSGEELEGLSRRLPQGKVFASGKAFVPFVKAELFEQLAGHLPEAERELLKPQEPPEPFDGDTFLIESWDKLSIGGVVLAWEGKDAGWWEAVITAIHPNDLVTLQWCDYPDEPRAVRKRSHIALLHPKHDQPITGKAA</sequence>
<proteinExistence type="predicted"/>
<evidence type="ECO:0000313" key="2">
    <source>
        <dbReference type="Proteomes" id="UP000281094"/>
    </source>
</evidence>
<dbReference type="Proteomes" id="UP000281094">
    <property type="component" value="Unassembled WGS sequence"/>
</dbReference>
<reference evidence="1 2" key="1">
    <citation type="submission" date="2018-10" db="EMBL/GenBank/DDBJ databases">
        <title>Notoacmeibacter sp. M2BS9Y-3-1, whole genome shotgun sequence.</title>
        <authorList>
            <person name="Tuo L."/>
        </authorList>
    </citation>
    <scope>NUCLEOTIDE SEQUENCE [LARGE SCALE GENOMIC DNA]</scope>
    <source>
        <strain evidence="1 2">M2BS9Y-3-1</strain>
    </source>
</reference>
<comment type="caution">
    <text evidence="1">The sequence shown here is derived from an EMBL/GenBank/DDBJ whole genome shotgun (WGS) entry which is preliminary data.</text>
</comment>
<organism evidence="1 2">
    <name type="scientific">Notoacmeibacter ruber</name>
    <dbReference type="NCBI Taxonomy" id="2670375"/>
    <lineage>
        <taxon>Bacteria</taxon>
        <taxon>Pseudomonadati</taxon>
        <taxon>Pseudomonadota</taxon>
        <taxon>Alphaproteobacteria</taxon>
        <taxon>Hyphomicrobiales</taxon>
        <taxon>Notoacmeibacteraceae</taxon>
        <taxon>Notoacmeibacter</taxon>
    </lineage>
</organism>
<protein>
    <submittedName>
        <fullName evidence="1">Uncharacterized protein</fullName>
    </submittedName>
</protein>
<dbReference type="RefSeq" id="WP_121646240.1">
    <property type="nucleotide sequence ID" value="NZ_RCWN01000001.1"/>
</dbReference>
<name>A0A3L7JF43_9HYPH</name>
<evidence type="ECO:0000313" key="1">
    <source>
        <dbReference type="EMBL" id="RLQ89273.1"/>
    </source>
</evidence>
<keyword evidence="2" id="KW-1185">Reference proteome</keyword>